<evidence type="ECO:0000313" key="2">
    <source>
        <dbReference type="EMBL" id="CAG1852503.1"/>
    </source>
</evidence>
<organism evidence="3 4">
    <name type="scientific">Musa acuminata subsp. malaccensis</name>
    <name type="common">Wild banana</name>
    <name type="synonym">Musa malaccensis</name>
    <dbReference type="NCBI Taxonomy" id="214687"/>
    <lineage>
        <taxon>Eukaryota</taxon>
        <taxon>Viridiplantae</taxon>
        <taxon>Streptophyta</taxon>
        <taxon>Embryophyta</taxon>
        <taxon>Tracheophyta</taxon>
        <taxon>Spermatophyta</taxon>
        <taxon>Magnoliopsida</taxon>
        <taxon>Liliopsida</taxon>
        <taxon>Zingiberales</taxon>
        <taxon>Musaceae</taxon>
        <taxon>Musa</taxon>
    </lineage>
</organism>
<evidence type="ECO:0000256" key="1">
    <source>
        <dbReference type="SAM" id="MobiDB-lite"/>
    </source>
</evidence>
<dbReference type="Gramene" id="Ma10_t03330.1">
    <property type="protein sequence ID" value="Ma10_p03330.1"/>
    <property type="gene ID" value="Ma10_g03330"/>
</dbReference>
<evidence type="ECO:0000313" key="4">
    <source>
        <dbReference type="Proteomes" id="UP000012960"/>
    </source>
</evidence>
<dbReference type="AlphaFoldDB" id="A0A804KS43"/>
<sequence length="273" mass="30768">MCSNHLHADFHVCGHDPHPPRRLRDRSHEHQGVDGLHPPVAAFLLHHQSIQPLGPRLPLPLGRHRLLRRLRHPCHLWGRRLHRRLLSRPEVEERQGDVLTQQQTTDAERSAAAVAGWVRLQRQGKILHHFRCRHDLLIFQIDMASRSQQENPLQSPRTIVNVLNPQICKQLFLHGRWQDYASMGSNGDGNCSGKRPIVHHDDILHKKSALLHKLDDNLAVFHTHAIAGVLGGLTGLLVEPHYAASSSPNPVPRAPPMTVASSSVRICGPFIIE</sequence>
<keyword evidence="4" id="KW-1185">Reference proteome</keyword>
<dbReference type="EnsemblPlants" id="Ma10_t03330.1">
    <property type="protein sequence ID" value="Ma10_p03330.1"/>
    <property type="gene ID" value="Ma10_g03330"/>
</dbReference>
<accession>A0A804KS43</accession>
<feature type="region of interest" description="Disordered" evidence="1">
    <location>
        <begin position="11"/>
        <end position="31"/>
    </location>
</feature>
<dbReference type="Proteomes" id="UP000012960">
    <property type="component" value="Unplaced"/>
</dbReference>
<reference evidence="2" key="1">
    <citation type="submission" date="2021-03" db="EMBL/GenBank/DDBJ databases">
        <authorList>
            <consortium name="Genoscope - CEA"/>
            <person name="William W."/>
        </authorList>
    </citation>
    <scope>NUCLEOTIDE SEQUENCE</scope>
    <source>
        <strain evidence="2">Doubled-haploid Pahang</strain>
    </source>
</reference>
<reference evidence="3" key="2">
    <citation type="submission" date="2021-05" db="UniProtKB">
        <authorList>
            <consortium name="EnsemblPlants"/>
        </authorList>
    </citation>
    <scope>IDENTIFICATION</scope>
    <source>
        <strain evidence="3">subsp. malaccensis</strain>
    </source>
</reference>
<dbReference type="InParanoid" id="A0A804KS43"/>
<dbReference type="EMBL" id="HG996476">
    <property type="protein sequence ID" value="CAG1852503.1"/>
    <property type="molecule type" value="Genomic_DNA"/>
</dbReference>
<proteinExistence type="predicted"/>
<protein>
    <submittedName>
        <fullName evidence="2">(wild Malaysian banana) hypothetical protein</fullName>
    </submittedName>
</protein>
<gene>
    <name evidence="2" type="ORF">GSMUA_307290.1</name>
</gene>
<evidence type="ECO:0000313" key="3">
    <source>
        <dbReference type="EnsemblPlants" id="Ma10_p03330.1"/>
    </source>
</evidence>
<name>A0A804KS43_MUSAM</name>